<evidence type="ECO:0000256" key="1">
    <source>
        <dbReference type="ARBA" id="ARBA00006354"/>
    </source>
</evidence>
<dbReference type="Gene3D" id="3.40.50.300">
    <property type="entry name" value="P-loop containing nucleotide triphosphate hydrolases"/>
    <property type="match status" value="1"/>
</dbReference>
<dbReference type="PANTHER" id="PTHR32039:SF7">
    <property type="entry name" value="COMPETENCE PROTEIN COMM"/>
    <property type="match status" value="1"/>
</dbReference>
<dbReference type="InterPro" id="IPR014721">
    <property type="entry name" value="Ribsml_uS5_D2-typ_fold_subgr"/>
</dbReference>
<dbReference type="GO" id="GO:0005524">
    <property type="term" value="F:ATP binding"/>
    <property type="evidence" value="ECO:0007669"/>
    <property type="project" value="UniProtKB-KW"/>
</dbReference>
<keyword evidence="3" id="KW-0067">ATP-binding</keyword>
<evidence type="ECO:0000256" key="3">
    <source>
        <dbReference type="ARBA" id="ARBA00022840"/>
    </source>
</evidence>
<comment type="caution">
    <text evidence="5">The sequence shown here is derived from an EMBL/GenBank/DDBJ whole genome shotgun (WGS) entry which is preliminary data.</text>
</comment>
<evidence type="ECO:0000313" key="6">
    <source>
        <dbReference type="Proteomes" id="UP000177325"/>
    </source>
</evidence>
<protein>
    <recommendedName>
        <fullName evidence="4">MCM C-terminal AAA(+) ATPase domain-containing protein</fullName>
    </recommendedName>
</protein>
<dbReference type="Proteomes" id="UP000177325">
    <property type="component" value="Unassembled WGS sequence"/>
</dbReference>
<dbReference type="InterPro" id="IPR004482">
    <property type="entry name" value="Mg_chelat-rel"/>
</dbReference>
<dbReference type="InterPro" id="IPR000523">
    <property type="entry name" value="Mg_chelatse_chII-like_cat_dom"/>
</dbReference>
<dbReference type="NCBIfam" id="TIGR00368">
    <property type="entry name" value="YifB family Mg chelatase-like AAA ATPase"/>
    <property type="match status" value="1"/>
</dbReference>
<comment type="similarity">
    <text evidence="1">Belongs to the Mg-chelatase subunits D/I family. ComM subfamily.</text>
</comment>
<evidence type="ECO:0000259" key="4">
    <source>
        <dbReference type="PROSITE" id="PS50051"/>
    </source>
</evidence>
<gene>
    <name evidence="5" type="ORF">A3G90_00735</name>
</gene>
<evidence type="ECO:0000313" key="5">
    <source>
        <dbReference type="EMBL" id="OGG84601.1"/>
    </source>
</evidence>
<dbReference type="SUPFAM" id="SSF54211">
    <property type="entry name" value="Ribosomal protein S5 domain 2-like"/>
    <property type="match status" value="1"/>
</dbReference>
<sequence>MSLALVHTVEPHVLSGTIIRIEADLSRGLHSFSIVGLAGKAIEESKDRISSAIKHSGFESPKSKNQKITISLSPADLKKEGPLFDLPIAVAYLSAAGEVTVPENVLLVGELGLDGSVRSVRGVLNMVMAAKENGYKEIIIPADNATEAALIDGITIYPAKNLQSVLSHLDNSRPDHTKLTPQPLTVVEENIWSDSSVVLEDIKGQESAKRALTIAAAGRHNILLVGPPGTGKTMLARAFQGLLPPLGREDMLAVTAIYSLCGYTSEITSTPPFRTPHHTASHTALVGGGAHPKPGEVTLAHKGVLFMDEFPEFDRRSLDALRQPLEDRVVSISRIQGTALFPADFILVAAMNPYRGAEDGTVNLARAMQETYKGKISGPILDRIDLWIEVPHIDYETLANLKRAEGETNRARTAIMKARTTQATRFRERGIATNAEMTSRDIDHTITLSPAVSDLLKLSSAKLNLSPRSYHRLIKVSRTIADLDESAEIETKHVLEALQYRIQN</sequence>
<organism evidence="5 6">
    <name type="scientific">Candidatus Kaiserbacteria bacterium RIFCSPLOWO2_12_FULL_45_26</name>
    <dbReference type="NCBI Taxonomy" id="1798525"/>
    <lineage>
        <taxon>Bacteria</taxon>
        <taxon>Candidatus Kaiseribacteriota</taxon>
    </lineage>
</organism>
<reference evidence="5 6" key="1">
    <citation type="journal article" date="2016" name="Nat. Commun.">
        <title>Thousands of microbial genomes shed light on interconnected biogeochemical processes in an aquifer system.</title>
        <authorList>
            <person name="Anantharaman K."/>
            <person name="Brown C.T."/>
            <person name="Hug L.A."/>
            <person name="Sharon I."/>
            <person name="Castelle C.J."/>
            <person name="Probst A.J."/>
            <person name="Thomas B.C."/>
            <person name="Singh A."/>
            <person name="Wilkins M.J."/>
            <person name="Karaoz U."/>
            <person name="Brodie E.L."/>
            <person name="Williams K.H."/>
            <person name="Hubbard S.S."/>
            <person name="Banfield J.F."/>
        </authorList>
    </citation>
    <scope>NUCLEOTIDE SEQUENCE [LARGE SCALE GENOMIC DNA]</scope>
</reference>
<dbReference type="PRINTS" id="PR01657">
    <property type="entry name" value="MCMFAMILY"/>
</dbReference>
<dbReference type="InterPro" id="IPR027417">
    <property type="entry name" value="P-loop_NTPase"/>
</dbReference>
<accession>A0A1F6FFG8</accession>
<dbReference type="InterPro" id="IPR003593">
    <property type="entry name" value="AAA+_ATPase"/>
</dbReference>
<dbReference type="Pfam" id="PF01078">
    <property type="entry name" value="Mg_chelatase"/>
    <property type="match status" value="1"/>
</dbReference>
<dbReference type="Pfam" id="PF13335">
    <property type="entry name" value="Mg_chelatase_C"/>
    <property type="match status" value="1"/>
</dbReference>
<keyword evidence="2" id="KW-0547">Nucleotide-binding</keyword>
<dbReference type="InterPro" id="IPR025158">
    <property type="entry name" value="Mg_chelat-rel_C"/>
</dbReference>
<dbReference type="STRING" id="1798525.A3G90_00735"/>
<dbReference type="Gene3D" id="3.30.230.10">
    <property type="match status" value="1"/>
</dbReference>
<dbReference type="AlphaFoldDB" id="A0A1F6FFG8"/>
<dbReference type="InterPro" id="IPR045006">
    <property type="entry name" value="CHLI-like"/>
</dbReference>
<dbReference type="PROSITE" id="PS50051">
    <property type="entry name" value="MCM_2"/>
    <property type="match status" value="1"/>
</dbReference>
<dbReference type="SUPFAM" id="SSF52540">
    <property type="entry name" value="P-loop containing nucleoside triphosphate hydrolases"/>
    <property type="match status" value="1"/>
</dbReference>
<dbReference type="EMBL" id="MFMM01000001">
    <property type="protein sequence ID" value="OGG84601.1"/>
    <property type="molecule type" value="Genomic_DNA"/>
</dbReference>
<dbReference type="SMART" id="SM00382">
    <property type="entry name" value="AAA"/>
    <property type="match status" value="1"/>
</dbReference>
<dbReference type="Pfam" id="PF13541">
    <property type="entry name" value="ChlI"/>
    <property type="match status" value="1"/>
</dbReference>
<evidence type="ECO:0000256" key="2">
    <source>
        <dbReference type="ARBA" id="ARBA00022741"/>
    </source>
</evidence>
<dbReference type="InterPro" id="IPR001208">
    <property type="entry name" value="MCM_dom"/>
</dbReference>
<dbReference type="InterPro" id="IPR020568">
    <property type="entry name" value="Ribosomal_Su5_D2-typ_SF"/>
</dbReference>
<dbReference type="PANTHER" id="PTHR32039">
    <property type="entry name" value="MAGNESIUM-CHELATASE SUBUNIT CHLI"/>
    <property type="match status" value="1"/>
</dbReference>
<dbReference type="GO" id="GO:0003677">
    <property type="term" value="F:DNA binding"/>
    <property type="evidence" value="ECO:0007669"/>
    <property type="project" value="InterPro"/>
</dbReference>
<feature type="domain" description="MCM C-terminal AAA(+) ATPase" evidence="4">
    <location>
        <begin position="295"/>
        <end position="386"/>
    </location>
</feature>
<name>A0A1F6FFG8_9BACT</name>
<proteinExistence type="inferred from homology"/>